<keyword evidence="9" id="KW-0808">Transferase</keyword>
<evidence type="ECO:0000256" key="3">
    <source>
        <dbReference type="ARBA" id="ARBA00022475"/>
    </source>
</evidence>
<feature type="transmembrane region" description="Helical" evidence="7">
    <location>
        <begin position="278"/>
        <end position="301"/>
    </location>
</feature>
<evidence type="ECO:0000313" key="9">
    <source>
        <dbReference type="EMBL" id="MUH38162.1"/>
    </source>
</evidence>
<comment type="similarity">
    <text evidence="2">Belongs to the acyltransferase 3 family.</text>
</comment>
<feature type="transmembrane region" description="Helical" evidence="7">
    <location>
        <begin position="116"/>
        <end position="146"/>
    </location>
</feature>
<dbReference type="Proteomes" id="UP000540519">
    <property type="component" value="Unassembled WGS sequence"/>
</dbReference>
<feature type="transmembrane region" description="Helical" evidence="7">
    <location>
        <begin position="158"/>
        <end position="175"/>
    </location>
</feature>
<organism evidence="9 10">
    <name type="scientific">Zobellia amurskyensis</name>
    <dbReference type="NCBI Taxonomy" id="248905"/>
    <lineage>
        <taxon>Bacteria</taxon>
        <taxon>Pseudomonadati</taxon>
        <taxon>Bacteroidota</taxon>
        <taxon>Flavobacteriia</taxon>
        <taxon>Flavobacteriales</taxon>
        <taxon>Flavobacteriaceae</taxon>
        <taxon>Zobellia</taxon>
    </lineage>
</organism>
<dbReference type="Pfam" id="PF01757">
    <property type="entry name" value="Acyl_transf_3"/>
    <property type="match status" value="1"/>
</dbReference>
<evidence type="ECO:0000256" key="4">
    <source>
        <dbReference type="ARBA" id="ARBA00022692"/>
    </source>
</evidence>
<feature type="transmembrane region" description="Helical" evidence="7">
    <location>
        <begin position="247"/>
        <end position="266"/>
    </location>
</feature>
<dbReference type="RefSeq" id="WP_155601242.1">
    <property type="nucleotide sequence ID" value="NZ_RCNR01000070.1"/>
</dbReference>
<dbReference type="GO" id="GO:0005886">
    <property type="term" value="C:plasma membrane"/>
    <property type="evidence" value="ECO:0007669"/>
    <property type="project" value="UniProtKB-SubCell"/>
</dbReference>
<evidence type="ECO:0000256" key="6">
    <source>
        <dbReference type="ARBA" id="ARBA00023136"/>
    </source>
</evidence>
<feature type="transmembrane region" description="Helical" evidence="7">
    <location>
        <begin position="216"/>
        <end position="235"/>
    </location>
</feature>
<dbReference type="PANTHER" id="PTHR40074">
    <property type="entry name" value="O-ACETYLTRANSFERASE WECH"/>
    <property type="match status" value="1"/>
</dbReference>
<feature type="domain" description="Acyltransferase 3" evidence="8">
    <location>
        <begin position="4"/>
        <end position="329"/>
    </location>
</feature>
<dbReference type="InterPro" id="IPR002656">
    <property type="entry name" value="Acyl_transf_3_dom"/>
</dbReference>
<keyword evidence="9" id="KW-0012">Acyltransferase</keyword>
<evidence type="ECO:0000256" key="1">
    <source>
        <dbReference type="ARBA" id="ARBA00004651"/>
    </source>
</evidence>
<protein>
    <submittedName>
        <fullName evidence="9">Acyltransferase</fullName>
    </submittedName>
</protein>
<dbReference type="OrthoDB" id="7579632at2"/>
<proteinExistence type="inferred from homology"/>
<dbReference type="GO" id="GO:0016413">
    <property type="term" value="F:O-acetyltransferase activity"/>
    <property type="evidence" value="ECO:0007669"/>
    <property type="project" value="TreeGrafter"/>
</dbReference>
<feature type="transmembrane region" description="Helical" evidence="7">
    <location>
        <begin position="78"/>
        <end position="96"/>
    </location>
</feature>
<feature type="transmembrane region" description="Helical" evidence="7">
    <location>
        <begin position="181"/>
        <end position="200"/>
    </location>
</feature>
<dbReference type="EMBL" id="RCNR01000070">
    <property type="protein sequence ID" value="MUH38162.1"/>
    <property type="molecule type" value="Genomic_DNA"/>
</dbReference>
<evidence type="ECO:0000259" key="8">
    <source>
        <dbReference type="Pfam" id="PF01757"/>
    </source>
</evidence>
<evidence type="ECO:0000256" key="5">
    <source>
        <dbReference type="ARBA" id="ARBA00022989"/>
    </source>
</evidence>
<keyword evidence="5 7" id="KW-1133">Transmembrane helix</keyword>
<dbReference type="GO" id="GO:0009246">
    <property type="term" value="P:enterobacterial common antigen biosynthetic process"/>
    <property type="evidence" value="ECO:0007669"/>
    <property type="project" value="TreeGrafter"/>
</dbReference>
<dbReference type="AlphaFoldDB" id="A0A7X2ZXF3"/>
<dbReference type="PANTHER" id="PTHR40074:SF2">
    <property type="entry name" value="O-ACETYLTRANSFERASE WECH"/>
    <property type="match status" value="1"/>
</dbReference>
<evidence type="ECO:0000256" key="7">
    <source>
        <dbReference type="SAM" id="Phobius"/>
    </source>
</evidence>
<comment type="subcellular location">
    <subcellularLocation>
        <location evidence="1">Cell membrane</location>
        <topology evidence="1">Multi-pass membrane protein</topology>
    </subcellularLocation>
</comment>
<feature type="transmembrane region" description="Helical" evidence="7">
    <location>
        <begin position="38"/>
        <end position="57"/>
    </location>
</feature>
<keyword evidence="10" id="KW-1185">Reference proteome</keyword>
<accession>A0A7X2ZXF3</accession>
<keyword evidence="3" id="KW-1003">Cell membrane</keyword>
<keyword evidence="4 7" id="KW-0812">Transmembrane</keyword>
<feature type="transmembrane region" description="Helical" evidence="7">
    <location>
        <begin position="313"/>
        <end position="334"/>
    </location>
</feature>
<gene>
    <name evidence="9" type="ORF">D9O36_20130</name>
</gene>
<sequence length="348" mass="40718">MYLNSINAYRGIAILLIVSAHCYSISELKINTFPEAVFANLTAGSTINFIFISGFLFHHVFYMKQKTHQFFMGKVKRLLIPYTILSIMPIFLKLQLEPHFWNQYFTLNEEGVINEYIAPIFLYYFTGAHLVAYWYIPFAICLFLMYPIHIKFIELKPVYQLTTLLLLFVVALLIHRPVDELNVIQSVVYFTPIFLLGILCSKNKTIIYKALKNKEFVLLAIVLCIASLQASIGRYDNYQKRAFEYEGIDLILLQKSILCIFFMLFLHRFENTKNKLLTLLASTSFAIYFLHGYVLQLFTVLKVKFHILVPYPWTTYFMVWAALIFCSIVLAIFVKKIVPKYSRYITGY</sequence>
<reference evidence="9 10" key="1">
    <citation type="journal article" date="2019" name="Mar. Drugs">
        <title>Comparative Genomics and CAZyme Genome Repertoires of Marine Zobellia amurskyensis KMM 3526(T) and Zobellia laminariae KMM 3676(T).</title>
        <authorList>
            <person name="Chernysheva N."/>
            <person name="Bystritskaya E."/>
            <person name="Stenkova A."/>
            <person name="Golovkin I."/>
            <person name="Nedashkovskaya O."/>
            <person name="Isaeva M."/>
        </authorList>
    </citation>
    <scope>NUCLEOTIDE SEQUENCE [LARGE SCALE GENOMIC DNA]</scope>
    <source>
        <strain evidence="9 10">KMM 3526</strain>
    </source>
</reference>
<evidence type="ECO:0000256" key="2">
    <source>
        <dbReference type="ARBA" id="ARBA00007400"/>
    </source>
</evidence>
<feature type="transmembrane region" description="Helical" evidence="7">
    <location>
        <begin position="7"/>
        <end position="26"/>
    </location>
</feature>
<keyword evidence="6 7" id="KW-0472">Membrane</keyword>
<evidence type="ECO:0000313" key="10">
    <source>
        <dbReference type="Proteomes" id="UP000540519"/>
    </source>
</evidence>
<comment type="caution">
    <text evidence="9">The sequence shown here is derived from an EMBL/GenBank/DDBJ whole genome shotgun (WGS) entry which is preliminary data.</text>
</comment>
<name>A0A7X2ZXF3_9FLAO</name>